<keyword evidence="2" id="KW-0805">Transcription regulation</keyword>
<dbReference type="SMART" id="SM00066">
    <property type="entry name" value="GAL4"/>
    <property type="match status" value="1"/>
</dbReference>
<evidence type="ECO:0000259" key="7">
    <source>
        <dbReference type="PROSITE" id="PS50048"/>
    </source>
</evidence>
<organism evidence="8 9">
    <name type="scientific">Apiospora marii</name>
    <dbReference type="NCBI Taxonomy" id="335849"/>
    <lineage>
        <taxon>Eukaryota</taxon>
        <taxon>Fungi</taxon>
        <taxon>Dikarya</taxon>
        <taxon>Ascomycota</taxon>
        <taxon>Pezizomycotina</taxon>
        <taxon>Sordariomycetes</taxon>
        <taxon>Xylariomycetidae</taxon>
        <taxon>Amphisphaeriales</taxon>
        <taxon>Apiosporaceae</taxon>
        <taxon>Apiospora</taxon>
    </lineage>
</organism>
<feature type="compositionally biased region" description="Polar residues" evidence="6">
    <location>
        <begin position="187"/>
        <end position="196"/>
    </location>
</feature>
<accession>A0ABR1R9W5</accession>
<dbReference type="InterPro" id="IPR007219">
    <property type="entry name" value="XnlR_reg_dom"/>
</dbReference>
<dbReference type="PANTHER" id="PTHR47424:SF3">
    <property type="entry name" value="REGULATORY PROTEIN GAL4"/>
    <property type="match status" value="1"/>
</dbReference>
<sequence length="753" mass="82473">MPSSRVPAPAKHPPSPSASRPAKRRKVTVACQECRDKKTKCDSARPVCGPCARKRRPEAQCVYPDTPQQQSRVDMVELQLLRSEVQDLRQILNQTPSALAVGPNGGDPSSAAALPANTALRNGATAANGVQSSTMAIPVTPSPAPPPPATVPTSWNATPRTTPLPGSGDSRQSQEFGTPLSSGVGDSGTTRPQDTQGPGGFMGASETSPDEPGPVVFLGPSSAAQFMREVQDVSAKERRHSNYRAVNAAAASSSSSSMPASVAQRKALGLILEFLDAQVLPAPKTADSHLAKYWSYAQPLHPILHRPTFMKKYDYIFGKSEIQDGDTHGQSGFNTIHEARAFHVTLNLVFALGCTYHFASGGPVSFKENALVFFNRSQELLKDADLDHGSLSLVQAFLLTAHYLQSTDKINKCWLAAGTAIRLAQGIGIQLDMASESQAERQERRRTWWGCILMDRVLSMTYGRPPMVIWPTSVPLPESIDDALLLPEPGSCSQPLRECAKSEVAFFVQALKLSKDFGALTFILKIDANLARWRRQLPEHLIYRDDFAANSDPIQIRQSSSLHCRYLHQRILLFRPITIDLAQGAFLQPEGLRHLTDFQLSMLTGCIMACLRAAQELVNLLSKGNASQVPPWWYSIFYLYTAGTVLLAVLTSPTLRKVQTANIDELKETWARCMKGLARYDDYGSGFSRRCRHVLQKVYAERSGEQCSDVHQMTMKTPTPRPQIKLGNLKSRLPFLTTEASEMFGCLSAVTTG</sequence>
<dbReference type="Pfam" id="PF00172">
    <property type="entry name" value="Zn_clus"/>
    <property type="match status" value="1"/>
</dbReference>
<dbReference type="SUPFAM" id="SSF57701">
    <property type="entry name" value="Zn2/Cys6 DNA-binding domain"/>
    <property type="match status" value="1"/>
</dbReference>
<evidence type="ECO:0000256" key="6">
    <source>
        <dbReference type="SAM" id="MobiDB-lite"/>
    </source>
</evidence>
<evidence type="ECO:0000256" key="5">
    <source>
        <dbReference type="ARBA" id="ARBA00023242"/>
    </source>
</evidence>
<dbReference type="PANTHER" id="PTHR47424">
    <property type="entry name" value="REGULATORY PROTEIN GAL4"/>
    <property type="match status" value="1"/>
</dbReference>
<keyword evidence="3" id="KW-0238">DNA-binding</keyword>
<dbReference type="Pfam" id="PF04082">
    <property type="entry name" value="Fungal_trans"/>
    <property type="match status" value="1"/>
</dbReference>
<dbReference type="CDD" id="cd12148">
    <property type="entry name" value="fungal_TF_MHR"/>
    <property type="match status" value="1"/>
</dbReference>
<dbReference type="Gene3D" id="4.10.240.10">
    <property type="entry name" value="Zn(2)-C6 fungal-type DNA-binding domain"/>
    <property type="match status" value="1"/>
</dbReference>
<keyword evidence="5" id="KW-0539">Nucleus</keyword>
<keyword evidence="1" id="KW-0479">Metal-binding</keyword>
<evidence type="ECO:0000256" key="2">
    <source>
        <dbReference type="ARBA" id="ARBA00023015"/>
    </source>
</evidence>
<evidence type="ECO:0000256" key="1">
    <source>
        <dbReference type="ARBA" id="ARBA00022723"/>
    </source>
</evidence>
<proteinExistence type="predicted"/>
<feature type="compositionally biased region" description="Pro residues" evidence="6">
    <location>
        <begin position="140"/>
        <end position="150"/>
    </location>
</feature>
<evidence type="ECO:0000256" key="4">
    <source>
        <dbReference type="ARBA" id="ARBA00023163"/>
    </source>
</evidence>
<feature type="domain" description="Zn(2)-C6 fungal-type" evidence="7">
    <location>
        <begin position="30"/>
        <end position="63"/>
    </location>
</feature>
<feature type="region of interest" description="Disordered" evidence="6">
    <location>
        <begin position="135"/>
        <end position="214"/>
    </location>
</feature>
<dbReference type="EMBL" id="JAQQWI010000017">
    <property type="protein sequence ID" value="KAK8005891.1"/>
    <property type="molecule type" value="Genomic_DNA"/>
</dbReference>
<dbReference type="Proteomes" id="UP001396898">
    <property type="component" value="Unassembled WGS sequence"/>
</dbReference>
<gene>
    <name evidence="8" type="ORF">PG991_012188</name>
</gene>
<comment type="caution">
    <text evidence="8">The sequence shown here is derived from an EMBL/GenBank/DDBJ whole genome shotgun (WGS) entry which is preliminary data.</text>
</comment>
<dbReference type="CDD" id="cd00067">
    <property type="entry name" value="GAL4"/>
    <property type="match status" value="1"/>
</dbReference>
<evidence type="ECO:0000256" key="3">
    <source>
        <dbReference type="ARBA" id="ARBA00023125"/>
    </source>
</evidence>
<keyword evidence="4" id="KW-0804">Transcription</keyword>
<name>A0ABR1R9W5_9PEZI</name>
<evidence type="ECO:0000313" key="8">
    <source>
        <dbReference type="EMBL" id="KAK8005891.1"/>
    </source>
</evidence>
<dbReference type="SMART" id="SM00906">
    <property type="entry name" value="Fungal_trans"/>
    <property type="match status" value="1"/>
</dbReference>
<evidence type="ECO:0000313" key="9">
    <source>
        <dbReference type="Proteomes" id="UP001396898"/>
    </source>
</evidence>
<dbReference type="InterPro" id="IPR036864">
    <property type="entry name" value="Zn2-C6_fun-type_DNA-bd_sf"/>
</dbReference>
<feature type="compositionally biased region" description="Polar residues" evidence="6">
    <location>
        <begin position="169"/>
        <end position="181"/>
    </location>
</feature>
<keyword evidence="9" id="KW-1185">Reference proteome</keyword>
<protein>
    <recommendedName>
        <fullName evidence="7">Zn(2)-C6 fungal-type domain-containing protein</fullName>
    </recommendedName>
</protein>
<feature type="region of interest" description="Disordered" evidence="6">
    <location>
        <begin position="1"/>
        <end position="26"/>
    </location>
</feature>
<dbReference type="PROSITE" id="PS50048">
    <property type="entry name" value="ZN2_CY6_FUNGAL_2"/>
    <property type="match status" value="1"/>
</dbReference>
<dbReference type="InterPro" id="IPR001138">
    <property type="entry name" value="Zn2Cys6_DnaBD"/>
</dbReference>
<reference evidence="8 9" key="1">
    <citation type="submission" date="2023-01" db="EMBL/GenBank/DDBJ databases">
        <title>Analysis of 21 Apiospora genomes using comparative genomics revels a genus with tremendous synthesis potential of carbohydrate active enzymes and secondary metabolites.</title>
        <authorList>
            <person name="Sorensen T."/>
        </authorList>
    </citation>
    <scope>NUCLEOTIDE SEQUENCE [LARGE SCALE GENOMIC DNA]</scope>
    <source>
        <strain evidence="8 9">CBS 20057</strain>
    </source>
</reference>
<dbReference type="InterPro" id="IPR051127">
    <property type="entry name" value="Fungal_SecMet_Regulators"/>
</dbReference>